<feature type="region of interest" description="Disordered" evidence="1">
    <location>
        <begin position="704"/>
        <end position="727"/>
    </location>
</feature>
<gene>
    <name evidence="2" type="ORF">CLCR_06669</name>
</gene>
<dbReference type="VEuPathDB" id="FungiDB:G647_05479"/>
<feature type="region of interest" description="Disordered" evidence="1">
    <location>
        <begin position="745"/>
        <end position="784"/>
    </location>
</feature>
<name>A0A1C1CPZ0_9EURO</name>
<accession>A0A1C1CPZ0</accession>
<evidence type="ECO:0000313" key="2">
    <source>
        <dbReference type="EMBL" id="OCT50531.1"/>
    </source>
</evidence>
<dbReference type="VEuPathDB" id="FungiDB:CLCR_06669"/>
<dbReference type="STRING" id="86049.A0A1C1CPZ0"/>
<keyword evidence="3" id="KW-1185">Reference proteome</keyword>
<dbReference type="eggNOG" id="ENOG502S49J">
    <property type="taxonomic scope" value="Eukaryota"/>
</dbReference>
<dbReference type="Proteomes" id="UP000094526">
    <property type="component" value="Unassembled WGS sequence"/>
</dbReference>
<evidence type="ECO:0000256" key="1">
    <source>
        <dbReference type="SAM" id="MobiDB-lite"/>
    </source>
</evidence>
<feature type="region of interest" description="Disordered" evidence="1">
    <location>
        <begin position="427"/>
        <end position="448"/>
    </location>
</feature>
<dbReference type="Pfam" id="PF08728">
    <property type="entry name" value="CRT10"/>
    <property type="match status" value="2"/>
</dbReference>
<feature type="region of interest" description="Disordered" evidence="1">
    <location>
        <begin position="494"/>
        <end position="537"/>
    </location>
</feature>
<dbReference type="InterPro" id="IPR014839">
    <property type="entry name" value="Crt10"/>
</dbReference>
<evidence type="ECO:0008006" key="4">
    <source>
        <dbReference type="Google" id="ProtNLM"/>
    </source>
</evidence>
<sequence>MEDGRRPFESVKVGLASAETGQERFTRDSVYAPPPLSAWRCNLTALSQRFNLYFAATTDTIAVYRPDFPFQKLYRLPALLIPPAPANPTARGYIDPRVPHAVNHLIVGDLGKEEILLTATDSGNITAYYTKTIDEAIRKDPYRFSTDARSDYIGVRPFFTHWVDESAWGLAIHTNARMIAVSANTPHNTPSDDPCAKVTVFAFALTEDSHGSGAADKPEGEGQAYLEERDWEEWVAMGVAATTPARKRNYKITLAGVEGHDHHIPCISFVNSDDDLEGNWLLSTDIGGNLKIWQIWQGICQKSWVFAETTAGPDFLIPRQRHQSRERNWFVAALDPRSFRPAKTMEQFCGHSNAARYQGHNNLESYDLTAVVRIRARGNSHAHPLMQESTEDETDVDDNIETPDSWSDLDEAAVAVNQGRYNLDLATDHGQATGEGPSGYGPGAGDILQQVSEPETTDSGSMSPEPSMGLDHAVGADALLVEGIILEEHDDFVSDEDDQSEYHSDSEQQVEDDDSSSVGHRSTTSLSSLTNSRSPEIDVDVLSASDMDSPLRARQDGEKEGQLPAFTINDSSVIRARGTASAPSIPTIHCSASNLRLLMTPQADSPHVFCANILKQILPHRLNGFHPSHIDRLNMMLQIPELGIVVVATQIGRCAVCSLTRLTTTGTLGLRVDWILPTRKQELKGLRPFSPLLGIAASPVQGHFKSEKSSARRMSEETDGWGKDRVVDGVPTTFDPTVLVVEEQRGRGDHPTADKGQNGNGHNMKRKHGSGAISRMDHHTTKTKFRKWQIPTGAEPWQAMDGSRRYRLMLTYTDMTVLTYELSRGIEGDEVAHDEPVSTLELLD</sequence>
<organism evidence="2 3">
    <name type="scientific">Cladophialophora carrionii</name>
    <dbReference type="NCBI Taxonomy" id="86049"/>
    <lineage>
        <taxon>Eukaryota</taxon>
        <taxon>Fungi</taxon>
        <taxon>Dikarya</taxon>
        <taxon>Ascomycota</taxon>
        <taxon>Pezizomycotina</taxon>
        <taxon>Eurotiomycetes</taxon>
        <taxon>Chaetothyriomycetidae</taxon>
        <taxon>Chaetothyriales</taxon>
        <taxon>Herpotrichiellaceae</taxon>
        <taxon>Cladophialophora</taxon>
    </lineage>
</organism>
<protein>
    <recommendedName>
        <fullName evidence="4">Pyridine nucleotide-disulfide oxidoreductase family protein</fullName>
    </recommendedName>
</protein>
<dbReference type="OrthoDB" id="5591786at2759"/>
<dbReference type="AlphaFoldDB" id="A0A1C1CPZ0"/>
<evidence type="ECO:0000313" key="3">
    <source>
        <dbReference type="Proteomes" id="UP000094526"/>
    </source>
</evidence>
<feature type="compositionally biased region" description="Low complexity" evidence="1">
    <location>
        <begin position="516"/>
        <end position="534"/>
    </location>
</feature>
<dbReference type="EMBL" id="LGRB01000010">
    <property type="protein sequence ID" value="OCT50531.1"/>
    <property type="molecule type" value="Genomic_DNA"/>
</dbReference>
<reference evidence="3" key="1">
    <citation type="submission" date="2015-07" db="EMBL/GenBank/DDBJ databases">
        <authorList>
            <person name="Teixeira M.M."/>
            <person name="Souza R.C."/>
            <person name="Almeida L.G."/>
            <person name="Vicente V.A."/>
            <person name="de Hoog S."/>
            <person name="Bocca A.L."/>
            <person name="de Almeida S.R."/>
            <person name="Vasconcelos A.T."/>
            <person name="Felipe M.S."/>
        </authorList>
    </citation>
    <scope>NUCLEOTIDE SEQUENCE [LARGE SCALE GENOMIC DNA]</scope>
    <source>
        <strain evidence="3">KSF</strain>
    </source>
</reference>
<proteinExistence type="predicted"/>
<comment type="caution">
    <text evidence="2">The sequence shown here is derived from an EMBL/GenBank/DDBJ whole genome shotgun (WGS) entry which is preliminary data.</text>
</comment>